<dbReference type="InterPro" id="IPR020472">
    <property type="entry name" value="WD40_PAC1"/>
</dbReference>
<name>A0A098VVQ4_9MICR</name>
<evidence type="ECO:0000256" key="5">
    <source>
        <dbReference type="ARBA" id="ARBA00023163"/>
    </source>
</evidence>
<evidence type="ECO:0000256" key="8">
    <source>
        <dbReference type="SAM" id="MobiDB-lite"/>
    </source>
</evidence>
<dbReference type="PROSITE" id="PS50082">
    <property type="entry name" value="WD_REPEATS_2"/>
    <property type="match status" value="4"/>
</dbReference>
<feature type="region of interest" description="Disordered" evidence="8">
    <location>
        <begin position="254"/>
        <end position="275"/>
    </location>
</feature>
<sequence>MNSVPGGGQHASPDSATSASPTDLAILKYLNTKGYRNPEELAPTSTTIENLAMEVISEQDSQIATSTLSGGSLTHNPSPTSITSSSSSATGGSSILGGLSSQNPSAPSLQVVHAYELQFIRMKKWILNSLEIYRIELISLIFPILVHCYLDLHSRGCSTEATNFLTTQRKDALLSAAEEEDLDKLLSIKDIAHLRENSLAIAFRSYKFNVKLSLYAFELFVTFVNEHRLTLIRKIVNAHINLIVTEGHHFPTTTNQQVSTASNSGSGGAAGLASFVGTPQAEPGRKFVPPSLPKVWWGVPPPEESILRVHSSAVPDHASPVVLQENESLASSSSMIPPLESLRGEEPDTATLLARLKELARRVIVGRNLLPSSICYTLHNSYGRIGVVRFSPDGVLMATGSADSHIDIWSTGRGLPPGKPPCSVLAAVKKSPELAHLDFDMLPTIAEIKESNGECCCGGVDGKHSISRRLIGHSGPVTGLAFSFDRRILLSSSIDGTLRLWSLDNFSSLVLFRGHSGPVWDVAVSRAATCNTPIYFASAGADKTIRIWSSEWLSPIRLLVGHLGDVECITFHPNSLYLASGSSDRTIRIWDVQTGATVRLMTLNIMYSSSSITTSIPSALSISPCGKYLAGGDSGGRIYLWDISTGNTLFCSEDKEKAPSIYPISSLAWSMIEGRILASASLNGSVALWEFGINKSDPTDVKAAMPSEDGASSNNCTTHQSSSSPLTLLKCYYTKNTPVLEIDFSARNLLLVAGAYTPPPTAL</sequence>
<keyword evidence="4" id="KW-0805">Transcription regulation</keyword>
<keyword evidence="11" id="KW-1185">Reference proteome</keyword>
<organism evidence="10 11">
    <name type="scientific">Mitosporidium daphniae</name>
    <dbReference type="NCBI Taxonomy" id="1485682"/>
    <lineage>
        <taxon>Eukaryota</taxon>
        <taxon>Fungi</taxon>
        <taxon>Fungi incertae sedis</taxon>
        <taxon>Microsporidia</taxon>
        <taxon>Mitosporidium</taxon>
    </lineage>
</organism>
<evidence type="ECO:0000313" key="11">
    <source>
        <dbReference type="Proteomes" id="UP000029725"/>
    </source>
</evidence>
<dbReference type="Gene3D" id="2.130.10.10">
    <property type="entry name" value="YVTN repeat-like/Quinoprotein amine dehydrogenase"/>
    <property type="match status" value="2"/>
</dbReference>
<comment type="subcellular location">
    <subcellularLocation>
        <location evidence="1">Nucleus</location>
    </subcellularLocation>
</comment>
<dbReference type="GO" id="GO:0016251">
    <property type="term" value="F:RNA polymerase II general transcription initiation factor activity"/>
    <property type="evidence" value="ECO:0007669"/>
    <property type="project" value="TreeGrafter"/>
</dbReference>
<keyword evidence="5" id="KW-0804">Transcription</keyword>
<dbReference type="PANTHER" id="PTHR19879">
    <property type="entry name" value="TRANSCRIPTION INITIATION FACTOR TFIID"/>
    <property type="match status" value="1"/>
</dbReference>
<dbReference type="GO" id="GO:0005669">
    <property type="term" value="C:transcription factor TFIID complex"/>
    <property type="evidence" value="ECO:0007669"/>
    <property type="project" value="TreeGrafter"/>
</dbReference>
<dbReference type="InterPro" id="IPR037264">
    <property type="entry name" value="TFIID_NTD2_sf"/>
</dbReference>
<feature type="repeat" description="WD" evidence="7">
    <location>
        <begin position="559"/>
        <end position="600"/>
    </location>
</feature>
<dbReference type="VEuPathDB" id="MicrosporidiaDB:DI09_125p40"/>
<dbReference type="Pfam" id="PF00400">
    <property type="entry name" value="WD40"/>
    <property type="match status" value="5"/>
</dbReference>
<dbReference type="CDD" id="cd08044">
    <property type="entry name" value="TAF5_NTD2"/>
    <property type="match status" value="1"/>
</dbReference>
<reference evidence="10 11" key="1">
    <citation type="submission" date="2014-04" db="EMBL/GenBank/DDBJ databases">
        <title>A new species of microsporidia sheds light on the evolution of extreme parasitism.</title>
        <authorList>
            <person name="Haag K.L."/>
            <person name="James T.Y."/>
            <person name="Larsson R."/>
            <person name="Schaer T.M."/>
            <person name="Refardt D."/>
            <person name="Pombert J.-F."/>
            <person name="Ebert D."/>
        </authorList>
    </citation>
    <scope>NUCLEOTIDE SEQUENCE [LARGE SCALE GENOMIC DNA]</scope>
    <source>
        <strain evidence="10 11">UGP3</strain>
        <tissue evidence="10">Spores</tissue>
    </source>
</reference>
<accession>A0A098VVQ4</accession>
<comment type="caution">
    <text evidence="10">The sequence shown here is derived from an EMBL/GenBank/DDBJ whole genome shotgun (WGS) entry which is preliminary data.</text>
</comment>
<protein>
    <recommendedName>
        <fullName evidence="9">TFIID subunit TAF5 NTD2 domain-containing protein</fullName>
    </recommendedName>
</protein>
<dbReference type="Pfam" id="PF04494">
    <property type="entry name" value="TFIID_NTD2"/>
    <property type="match status" value="1"/>
</dbReference>
<feature type="compositionally biased region" description="Polar residues" evidence="8">
    <location>
        <begin position="67"/>
        <end position="76"/>
    </location>
</feature>
<dbReference type="PRINTS" id="PR00320">
    <property type="entry name" value="GPROTEINBRPT"/>
</dbReference>
<evidence type="ECO:0000256" key="6">
    <source>
        <dbReference type="ARBA" id="ARBA00023242"/>
    </source>
</evidence>
<dbReference type="Proteomes" id="UP000029725">
    <property type="component" value="Unassembled WGS sequence"/>
</dbReference>
<feature type="compositionally biased region" description="Polar residues" evidence="8">
    <location>
        <begin position="710"/>
        <end position="722"/>
    </location>
</feature>
<evidence type="ECO:0000256" key="3">
    <source>
        <dbReference type="ARBA" id="ARBA00022737"/>
    </source>
</evidence>
<dbReference type="AlphaFoldDB" id="A0A098VVQ4"/>
<dbReference type="PANTHER" id="PTHR19879:SF1">
    <property type="entry name" value="CANNONBALL-RELATED"/>
    <property type="match status" value="1"/>
</dbReference>
<evidence type="ECO:0000256" key="7">
    <source>
        <dbReference type="PROSITE-ProRule" id="PRU00221"/>
    </source>
</evidence>
<dbReference type="SMART" id="SM00320">
    <property type="entry name" value="WD40"/>
    <property type="match status" value="6"/>
</dbReference>
<feature type="compositionally biased region" description="Low complexity" evidence="8">
    <location>
        <begin position="77"/>
        <end position="97"/>
    </location>
</feature>
<dbReference type="GeneID" id="25258202"/>
<feature type="repeat" description="WD" evidence="7">
    <location>
        <begin position="512"/>
        <end position="549"/>
    </location>
</feature>
<dbReference type="PROSITE" id="PS00678">
    <property type="entry name" value="WD_REPEATS_1"/>
    <property type="match status" value="1"/>
</dbReference>
<proteinExistence type="predicted"/>
<dbReference type="SUPFAM" id="SSF50978">
    <property type="entry name" value="WD40 repeat-like"/>
    <property type="match status" value="1"/>
</dbReference>
<feature type="region of interest" description="Disordered" evidence="8">
    <location>
        <begin position="67"/>
        <end position="97"/>
    </location>
</feature>
<dbReference type="GO" id="GO:0006367">
    <property type="term" value="P:transcription initiation at RNA polymerase II promoter"/>
    <property type="evidence" value="ECO:0007669"/>
    <property type="project" value="TreeGrafter"/>
</dbReference>
<evidence type="ECO:0000313" key="10">
    <source>
        <dbReference type="EMBL" id="KGG52914.1"/>
    </source>
</evidence>
<evidence type="ECO:0000256" key="4">
    <source>
        <dbReference type="ARBA" id="ARBA00023015"/>
    </source>
</evidence>
<dbReference type="Gene3D" id="1.25.40.500">
    <property type="entry name" value="TFIID subunit TAF5, NTD2 domain"/>
    <property type="match status" value="1"/>
</dbReference>
<evidence type="ECO:0000256" key="1">
    <source>
        <dbReference type="ARBA" id="ARBA00004123"/>
    </source>
</evidence>
<feature type="repeat" description="WD" evidence="7">
    <location>
        <begin position="378"/>
        <end position="410"/>
    </location>
</feature>
<gene>
    <name evidence="10" type="ORF">DI09_125p40</name>
</gene>
<feature type="region of interest" description="Disordered" evidence="8">
    <location>
        <begin position="700"/>
        <end position="722"/>
    </location>
</feature>
<dbReference type="SUPFAM" id="SSF160897">
    <property type="entry name" value="Taf5 N-terminal domain-like"/>
    <property type="match status" value="1"/>
</dbReference>
<dbReference type="InterPro" id="IPR001680">
    <property type="entry name" value="WD40_rpt"/>
</dbReference>
<dbReference type="EMBL" id="JMKJ01000028">
    <property type="protein sequence ID" value="KGG52914.1"/>
    <property type="molecule type" value="Genomic_DNA"/>
</dbReference>
<evidence type="ECO:0000259" key="9">
    <source>
        <dbReference type="Pfam" id="PF04494"/>
    </source>
</evidence>
<dbReference type="InterPro" id="IPR019775">
    <property type="entry name" value="WD40_repeat_CS"/>
</dbReference>
<evidence type="ECO:0000256" key="2">
    <source>
        <dbReference type="ARBA" id="ARBA00022574"/>
    </source>
</evidence>
<dbReference type="RefSeq" id="XP_013239350.1">
    <property type="nucleotide sequence ID" value="XM_013383896.1"/>
</dbReference>
<dbReference type="CDD" id="cd00200">
    <property type="entry name" value="WD40"/>
    <property type="match status" value="1"/>
</dbReference>
<dbReference type="OrthoDB" id="10266330at2759"/>
<dbReference type="HOGENOM" id="CLU_005884_0_1_1"/>
<dbReference type="InterPro" id="IPR007582">
    <property type="entry name" value="TFIID_NTD2"/>
</dbReference>
<keyword evidence="2 7" id="KW-0853">WD repeat</keyword>
<feature type="domain" description="TFIID subunit TAF5 NTD2" evidence="9">
    <location>
        <begin position="114"/>
        <end position="240"/>
    </location>
</feature>
<keyword evidence="3" id="KW-0677">Repeat</keyword>
<feature type="repeat" description="WD" evidence="7">
    <location>
        <begin position="470"/>
        <end position="511"/>
    </location>
</feature>
<dbReference type="InterPro" id="IPR036322">
    <property type="entry name" value="WD40_repeat_dom_sf"/>
</dbReference>
<keyword evidence="6" id="KW-0539">Nucleus</keyword>
<dbReference type="InterPro" id="IPR015943">
    <property type="entry name" value="WD40/YVTN_repeat-like_dom_sf"/>
</dbReference>
<dbReference type="PROSITE" id="PS50294">
    <property type="entry name" value="WD_REPEATS_REGION"/>
    <property type="match status" value="3"/>
</dbReference>